<gene>
    <name evidence="1" type="ORF">IF651_14960</name>
</gene>
<protein>
    <submittedName>
        <fullName evidence="1">Baseplate assembly protein</fullName>
    </submittedName>
</protein>
<dbReference type="InterPro" id="IPR011749">
    <property type="entry name" value="CHP02243"/>
</dbReference>
<evidence type="ECO:0000313" key="1">
    <source>
        <dbReference type="EMBL" id="MBD8080355.1"/>
    </source>
</evidence>
<proteinExistence type="predicted"/>
<name>A0A927J216_9MICO</name>
<sequence length="647" mass="69347">MLPSPDLDDRRFQDLVDDAKRMVQARCPEWTDHNVSDPGVTLIETFAFMTDQLLYRLNRVPDRLYVAFLELLGITLHPATAARADVVFWLSAPQDEPVEVPAGTEVATVRTEREDAVVFRTTADLTVPPRSRAHLVSKGADAAGVRRGDAVQTGAGFPAFGEPPAPGDALLVGLDDAAPGCAVVLRFDCDVQGVGVDPRRPPLVWEAWDGERWARCDVDSDGTGGLNRAGDVVLHLPAHHATSVEDGLRAGWVRCRVVEPEEGARTYSSSPVVRDVSAFTIGGTVAAVHAETVTDEVLGTSEGVPGQTFGLERRPVVASGGPLTLEVASGDGWRTWTETDSFAGAGPDEAVFTVDRATGEIHLPPAVRDVDGTLVPYGAVPPAGALLRVPAYRVGGGPTGNVATGAVRVLRGTIGFVERVENRRPALGGVDAESVDEARARGPLALRTRDRAVTAEDYEHLTRAAAPDLARVRCVPVVGAAEAVRVLVVPAVPADDEGRRRFEDLVPDPEVLARIVDHLEPRRTLGARVVVEPPFYQGVTVVARITARRRAHRVRLEVAATRALHEYVDPLGGGPDGRGWPFGRAVRAGDVYAALQRVDGVETIEDVKLFAADPITGERGEPVQRVDVAPHALAFSYQHQVRVVEQP</sequence>
<keyword evidence="2" id="KW-1185">Reference proteome</keyword>
<comment type="caution">
    <text evidence="1">The sequence shown here is derived from an EMBL/GenBank/DDBJ whole genome shotgun (WGS) entry which is preliminary data.</text>
</comment>
<reference evidence="1" key="2">
    <citation type="submission" date="2020-09" db="EMBL/GenBank/DDBJ databases">
        <authorList>
            <person name="Yu Y."/>
        </authorList>
    </citation>
    <scope>NUCLEOTIDE SEQUENCE</scope>
    <source>
        <strain evidence="1">KCTC 49039</strain>
    </source>
</reference>
<dbReference type="NCBIfam" id="TIGR02243">
    <property type="entry name" value="putative baseplate assembly protein"/>
    <property type="match status" value="1"/>
</dbReference>
<dbReference type="AlphaFoldDB" id="A0A927J216"/>
<organism evidence="1 2">
    <name type="scientific">Cellulosimicrobium arenosum</name>
    <dbReference type="NCBI Taxonomy" id="2708133"/>
    <lineage>
        <taxon>Bacteria</taxon>
        <taxon>Bacillati</taxon>
        <taxon>Actinomycetota</taxon>
        <taxon>Actinomycetes</taxon>
        <taxon>Micrococcales</taxon>
        <taxon>Promicromonosporaceae</taxon>
        <taxon>Cellulosimicrobium</taxon>
    </lineage>
</organism>
<reference evidence="1" key="1">
    <citation type="journal article" date="2018" name="Curr. Microbiol.">
        <title>Cellulosimicrobium arenosum sp. nov., Isolated from Marine Sediment Sand.</title>
        <authorList>
            <person name="Oh M."/>
            <person name="Kim J.H."/>
            <person name="Yoon J.H."/>
            <person name="Schumann P."/>
            <person name="Kim W."/>
        </authorList>
    </citation>
    <scope>NUCLEOTIDE SEQUENCE</scope>
    <source>
        <strain evidence="1">KCTC 49039</strain>
    </source>
</reference>
<evidence type="ECO:0000313" key="2">
    <source>
        <dbReference type="Proteomes" id="UP000610846"/>
    </source>
</evidence>
<dbReference type="Proteomes" id="UP000610846">
    <property type="component" value="Unassembled WGS sequence"/>
</dbReference>
<dbReference type="EMBL" id="JACYHB010000014">
    <property type="protein sequence ID" value="MBD8080355.1"/>
    <property type="molecule type" value="Genomic_DNA"/>
</dbReference>
<accession>A0A927J216</accession>